<sequence length="202" mass="22125">RPADRVPKGPSANVCVCDSLEAAEALRSNLEARGLWEQCVVVVPDSSGSPSSLIVRVGAKVIAMNAAVAIAESFDDLDGEAAVVVDLEPMHRVWNELAEAASKDRVGPLDEDQFVEVDGTLISSSIAERRKFWFALISRANNAKTGGSVSLLAWVWEKNGGLDRRRQEGYRKQIERIMAMRIPEETRQKAIDKVKAHSESLV</sequence>
<organism evidence="1 2">
    <name type="scientific">Prorocentrum cordatum</name>
    <dbReference type="NCBI Taxonomy" id="2364126"/>
    <lineage>
        <taxon>Eukaryota</taxon>
        <taxon>Sar</taxon>
        <taxon>Alveolata</taxon>
        <taxon>Dinophyceae</taxon>
        <taxon>Prorocentrales</taxon>
        <taxon>Prorocentraceae</taxon>
        <taxon>Prorocentrum</taxon>
    </lineage>
</organism>
<evidence type="ECO:0000313" key="2">
    <source>
        <dbReference type="Proteomes" id="UP001189429"/>
    </source>
</evidence>
<dbReference type="EMBL" id="CAUYUJ010000063">
    <property type="protein sequence ID" value="CAK0788487.1"/>
    <property type="molecule type" value="Genomic_DNA"/>
</dbReference>
<reference evidence="1" key="1">
    <citation type="submission" date="2023-10" db="EMBL/GenBank/DDBJ databases">
        <authorList>
            <person name="Chen Y."/>
            <person name="Shah S."/>
            <person name="Dougan E. K."/>
            <person name="Thang M."/>
            <person name="Chan C."/>
        </authorList>
    </citation>
    <scope>NUCLEOTIDE SEQUENCE [LARGE SCALE GENOMIC DNA]</scope>
</reference>
<evidence type="ECO:0000313" key="1">
    <source>
        <dbReference type="EMBL" id="CAK0788487.1"/>
    </source>
</evidence>
<feature type="non-terminal residue" evidence="1">
    <location>
        <position position="1"/>
    </location>
</feature>
<accession>A0ABN9PAV4</accession>
<dbReference type="Proteomes" id="UP001189429">
    <property type="component" value="Unassembled WGS sequence"/>
</dbReference>
<feature type="non-terminal residue" evidence="1">
    <location>
        <position position="202"/>
    </location>
</feature>
<protein>
    <submittedName>
        <fullName evidence="1">Uncharacterized protein</fullName>
    </submittedName>
</protein>
<keyword evidence="2" id="KW-1185">Reference proteome</keyword>
<gene>
    <name evidence="1" type="ORF">PCOR1329_LOCUS361</name>
</gene>
<comment type="caution">
    <text evidence="1">The sequence shown here is derived from an EMBL/GenBank/DDBJ whole genome shotgun (WGS) entry which is preliminary data.</text>
</comment>
<proteinExistence type="predicted"/>
<name>A0ABN9PAV4_9DINO</name>